<comment type="caution">
    <text evidence="5">The sequence shown here is derived from an EMBL/GenBank/DDBJ whole genome shotgun (WGS) entry which is preliminary data.</text>
</comment>
<protein>
    <submittedName>
        <fullName evidence="5">Ribose 5-phosphate isomerase B</fullName>
        <ecNumber evidence="5">5.3.1.6</ecNumber>
    </submittedName>
</protein>
<accession>A0A846TCY6</accession>
<feature type="active site" description="Proton donor" evidence="3">
    <location>
        <position position="98"/>
    </location>
</feature>
<name>A0A846TCY6_9BACI</name>
<dbReference type="RefSeq" id="WP_167831242.1">
    <property type="nucleotide sequence ID" value="NZ_JAAVUM010000002.1"/>
</dbReference>
<proteinExistence type="inferred from homology"/>
<feature type="binding site" evidence="4">
    <location>
        <position position="136"/>
    </location>
    <ligand>
        <name>D-ribulose 5-phosphate</name>
        <dbReference type="ChEBI" id="CHEBI:58121"/>
    </ligand>
</feature>
<dbReference type="InterPro" id="IPR051812">
    <property type="entry name" value="SPI_LacAB/RpiB"/>
</dbReference>
<dbReference type="PANTHER" id="PTHR43732:SF1">
    <property type="entry name" value="RIBOSE 5-PHOSPHATE ISOMERASE"/>
    <property type="match status" value="1"/>
</dbReference>
<dbReference type="Pfam" id="PF02502">
    <property type="entry name" value="LacAB_rpiB"/>
    <property type="match status" value="1"/>
</dbReference>
<dbReference type="Gene3D" id="3.40.1400.10">
    <property type="entry name" value="Sugar-phosphate isomerase, RpiB/LacA/LacB"/>
    <property type="match status" value="1"/>
</dbReference>
<dbReference type="InterPro" id="IPR003500">
    <property type="entry name" value="RpiB_LacA_LacB"/>
</dbReference>
<gene>
    <name evidence="5" type="primary">rpiB</name>
    <name evidence="5" type="ORF">GWK17_04645</name>
</gene>
<dbReference type="EMBL" id="JAAVUM010000002">
    <property type="protein sequence ID" value="NKE04760.1"/>
    <property type="molecule type" value="Genomic_DNA"/>
</dbReference>
<evidence type="ECO:0000256" key="2">
    <source>
        <dbReference type="ARBA" id="ARBA00023235"/>
    </source>
</evidence>
<dbReference type="AlphaFoldDB" id="A0A846TCY6"/>
<feature type="binding site" evidence="4">
    <location>
        <begin position="8"/>
        <end position="9"/>
    </location>
    <ligand>
        <name>D-ribulose 5-phosphate</name>
        <dbReference type="ChEBI" id="CHEBI:58121"/>
    </ligand>
</feature>
<dbReference type="GO" id="GO:0004751">
    <property type="term" value="F:ribose-5-phosphate isomerase activity"/>
    <property type="evidence" value="ECO:0007669"/>
    <property type="project" value="UniProtKB-EC"/>
</dbReference>
<evidence type="ECO:0000313" key="6">
    <source>
        <dbReference type="Proteomes" id="UP000587942"/>
    </source>
</evidence>
<reference evidence="5 6" key="1">
    <citation type="submission" date="2020-03" db="EMBL/GenBank/DDBJ databases">
        <authorList>
            <person name="Sun Q."/>
        </authorList>
    </citation>
    <scope>NUCLEOTIDE SEQUENCE [LARGE SCALE GENOMIC DNA]</scope>
    <source>
        <strain evidence="5 6">KACC 21451</strain>
    </source>
</reference>
<feature type="binding site" evidence="4">
    <location>
        <position position="109"/>
    </location>
    <ligand>
        <name>D-ribulose 5-phosphate</name>
        <dbReference type="ChEBI" id="CHEBI:58121"/>
    </ligand>
</feature>
<dbReference type="GO" id="GO:0005975">
    <property type="term" value="P:carbohydrate metabolic process"/>
    <property type="evidence" value="ECO:0007669"/>
    <property type="project" value="InterPro"/>
</dbReference>
<feature type="binding site" evidence="4">
    <location>
        <begin position="66"/>
        <end position="70"/>
    </location>
    <ligand>
        <name>D-ribulose 5-phosphate</name>
        <dbReference type="ChEBI" id="CHEBI:58121"/>
    </ligand>
</feature>
<dbReference type="EC" id="5.3.1.6" evidence="5"/>
<evidence type="ECO:0000256" key="3">
    <source>
        <dbReference type="PIRSR" id="PIRSR005384-1"/>
    </source>
</evidence>
<dbReference type="InterPro" id="IPR004785">
    <property type="entry name" value="RpiB"/>
</dbReference>
<evidence type="ECO:0000256" key="1">
    <source>
        <dbReference type="ARBA" id="ARBA00008754"/>
    </source>
</evidence>
<keyword evidence="2 5" id="KW-0413">Isomerase</keyword>
<dbReference type="PIRSF" id="PIRSF005384">
    <property type="entry name" value="RpiB_LacA_B"/>
    <property type="match status" value="1"/>
</dbReference>
<evidence type="ECO:0000256" key="4">
    <source>
        <dbReference type="PIRSR" id="PIRSR005384-2"/>
    </source>
</evidence>
<dbReference type="PANTHER" id="PTHR43732">
    <property type="entry name" value="RIBOSE 5-PHOSPHATE ISOMERASE-RELATED"/>
    <property type="match status" value="1"/>
</dbReference>
<evidence type="ECO:0000313" key="5">
    <source>
        <dbReference type="EMBL" id="NKE04760.1"/>
    </source>
</evidence>
<sequence>MKVAIACDHTALPMKEEIKKELEELGIEYQDLGAYTEERVDYPDYALKVCEQVANKSVDKGILICGTGIGMSIMANKVRGIRCALAHDTFSAKYTRLHNNSNVLAMGQRVIGHGLAREVVKVWLETEYEGGRHERRVVKITDYENNFSSK</sequence>
<dbReference type="NCBIfam" id="TIGR00689">
    <property type="entry name" value="rpiB_lacA_lacB"/>
    <property type="match status" value="1"/>
</dbReference>
<feature type="binding site" evidence="4">
    <location>
        <position position="99"/>
    </location>
    <ligand>
        <name>D-ribulose 5-phosphate</name>
        <dbReference type="ChEBI" id="CHEBI:58121"/>
    </ligand>
</feature>
<feature type="active site" description="Proton acceptor" evidence="3">
    <location>
        <position position="65"/>
    </location>
</feature>
<dbReference type="SUPFAM" id="SSF89623">
    <property type="entry name" value="Ribose/Galactose isomerase RpiB/AlsB"/>
    <property type="match status" value="1"/>
</dbReference>
<dbReference type="NCBIfam" id="NF004051">
    <property type="entry name" value="PRK05571.1"/>
    <property type="match status" value="1"/>
</dbReference>
<dbReference type="InterPro" id="IPR036569">
    <property type="entry name" value="RpiB_LacA_LacB_sf"/>
</dbReference>
<feature type="binding site" evidence="4">
    <location>
        <position position="132"/>
    </location>
    <ligand>
        <name>D-ribulose 5-phosphate</name>
        <dbReference type="ChEBI" id="CHEBI:58121"/>
    </ligand>
</feature>
<comment type="similarity">
    <text evidence="1">Belongs to the LacAB/RpiB family.</text>
</comment>
<organism evidence="5 6">
    <name type="scientific">Mesobacillus selenatarsenatis</name>
    <dbReference type="NCBI Taxonomy" id="388741"/>
    <lineage>
        <taxon>Bacteria</taxon>
        <taxon>Bacillati</taxon>
        <taxon>Bacillota</taxon>
        <taxon>Bacilli</taxon>
        <taxon>Bacillales</taxon>
        <taxon>Bacillaceae</taxon>
        <taxon>Mesobacillus</taxon>
    </lineage>
</organism>
<dbReference type="Proteomes" id="UP000587942">
    <property type="component" value="Unassembled WGS sequence"/>
</dbReference>
<dbReference type="NCBIfam" id="TIGR01120">
    <property type="entry name" value="rpiB"/>
    <property type="match status" value="1"/>
</dbReference>